<reference evidence="1 2" key="1">
    <citation type="submission" date="2021-06" db="EMBL/GenBank/DDBJ databases">
        <title>50 bacteria genomes isolated from Dapeng, Shenzhen, China.</title>
        <authorList>
            <person name="Zheng W."/>
            <person name="Yu S."/>
            <person name="Huang Y."/>
        </authorList>
    </citation>
    <scope>NUCLEOTIDE SEQUENCE [LARGE SCALE GENOMIC DNA]</scope>
    <source>
        <strain evidence="1 2">DP1N14-2</strain>
    </source>
</reference>
<dbReference type="EMBL" id="JAHVJA010000007">
    <property type="protein sequence ID" value="MBY6140885.1"/>
    <property type="molecule type" value="Genomic_DNA"/>
</dbReference>
<protein>
    <submittedName>
        <fullName evidence="1">2-dehydro-3-deoxygalactonokinase</fullName>
    </submittedName>
</protein>
<dbReference type="Gene3D" id="3.30.420.310">
    <property type="entry name" value="2-keto-3-deoxy-galactonokinase, C-terminal domain"/>
    <property type="match status" value="1"/>
</dbReference>
<evidence type="ECO:0000313" key="1">
    <source>
        <dbReference type="EMBL" id="MBY6140885.1"/>
    </source>
</evidence>
<dbReference type="Pfam" id="PF05035">
    <property type="entry name" value="DGOK"/>
    <property type="match status" value="1"/>
</dbReference>
<comment type="caution">
    <text evidence="1">The sequence shown here is derived from an EMBL/GenBank/DDBJ whole genome shotgun (WGS) entry which is preliminary data.</text>
</comment>
<keyword evidence="2" id="KW-1185">Reference proteome</keyword>
<accession>A0ABS7NI99</accession>
<organism evidence="1 2">
    <name type="scientific">Leisingera daeponensis</name>
    <dbReference type="NCBI Taxonomy" id="405746"/>
    <lineage>
        <taxon>Bacteria</taxon>
        <taxon>Pseudomonadati</taxon>
        <taxon>Pseudomonadota</taxon>
        <taxon>Alphaproteobacteria</taxon>
        <taxon>Rhodobacterales</taxon>
        <taxon>Roseobacteraceae</taxon>
        <taxon>Leisingera</taxon>
    </lineage>
</organism>
<dbReference type="Proteomes" id="UP000766629">
    <property type="component" value="Unassembled WGS sequence"/>
</dbReference>
<evidence type="ECO:0000313" key="2">
    <source>
        <dbReference type="Proteomes" id="UP000766629"/>
    </source>
</evidence>
<gene>
    <name evidence="1" type="ORF">KUV26_15710</name>
</gene>
<dbReference type="InterPro" id="IPR007729">
    <property type="entry name" value="DGOK"/>
</dbReference>
<dbReference type="RefSeq" id="WP_222509015.1">
    <property type="nucleotide sequence ID" value="NZ_JAHVJA010000007.1"/>
</dbReference>
<proteinExistence type="predicted"/>
<sequence length="283" mass="29027">MMQSTGSGASWLAANLDGKTLTAWAVTGGTAGPAQVLHLQDHSKTAVAAGLRQALAGSTLPVVLGGSGLAAPQAVPAEPAKLPLTRARLEELTVHALPGLSQSAPAGLIQAAAARLTGFLRLNPEWDGVVCLPGTFVTHWVQVSAREAVSFQSALSGRLAAAVARQMVMEATGEWDKAALTEAAADGISKPELLAARLASVQAAAALGQLTSEAARGRLWGLLLGAELAAARPYWLGQNVALLAEAPLEPLYAATLEAQALPVTLADSRRMTLEGLTRAWSAS</sequence>
<name>A0ABS7NI99_9RHOB</name>
<dbReference type="InterPro" id="IPR042257">
    <property type="entry name" value="DGOK_C"/>
</dbReference>